<evidence type="ECO:0000313" key="2">
    <source>
        <dbReference type="Proteomes" id="UP000075430"/>
    </source>
</evidence>
<dbReference type="Proteomes" id="UP000075430">
    <property type="component" value="Unassembled WGS sequence"/>
</dbReference>
<dbReference type="EMBL" id="LSBA01000005">
    <property type="protein sequence ID" value="KXZ22340.1"/>
    <property type="molecule type" value="Genomic_DNA"/>
</dbReference>
<sequence length="200" mass="23200">MAINELELNKMSNGEIDMLMDKVLSLKVNRLSEDFIKMADKQKELELQVEQLSLKESENAEEISKMEGKFKEYDETFFTFQHDKSGKFMEFKNAAKSRVFDYVKPIGSPEHLLFYRGLLMQCYGKVSEALNVPNTSSININDFEAALKIVKRWTPSRKYIDKKINEYIAMHENNSLQQEKVNALFTYLEKTEEGTKGGII</sequence>
<comment type="caution">
    <text evidence="1">The sequence shown here is derived from an EMBL/GenBank/DDBJ whole genome shotgun (WGS) entry which is preliminary data.</text>
</comment>
<gene>
    <name evidence="1" type="ORF">AXI58_10130</name>
</gene>
<organism evidence="1 2">
    <name type="scientific">Bacillus nakamurai</name>
    <dbReference type="NCBI Taxonomy" id="1793963"/>
    <lineage>
        <taxon>Bacteria</taxon>
        <taxon>Bacillati</taxon>
        <taxon>Bacillota</taxon>
        <taxon>Bacilli</taxon>
        <taxon>Bacillales</taxon>
        <taxon>Bacillaceae</taxon>
        <taxon>Bacillus</taxon>
    </lineage>
</organism>
<protein>
    <submittedName>
        <fullName evidence="1">Uncharacterized protein</fullName>
    </submittedName>
</protein>
<dbReference type="STRING" id="1793963.AXI58_10130"/>
<accession>A0A150FAT2</accession>
<keyword evidence="2" id="KW-1185">Reference proteome</keyword>
<dbReference type="AlphaFoldDB" id="A0A150FAT2"/>
<proteinExistence type="predicted"/>
<reference evidence="2" key="1">
    <citation type="submission" date="2016-02" db="EMBL/GenBank/DDBJ databases">
        <authorList>
            <person name="Dunlap C."/>
        </authorList>
    </citation>
    <scope>NUCLEOTIDE SEQUENCE [LARGE SCALE GENOMIC DNA]</scope>
    <source>
        <strain evidence="2">NRRL B-41092</strain>
    </source>
</reference>
<evidence type="ECO:0000313" key="1">
    <source>
        <dbReference type="EMBL" id="KXZ22340.1"/>
    </source>
</evidence>
<name>A0A150FAT2_9BACI</name>
<dbReference type="RefSeq" id="WP_061520684.1">
    <property type="nucleotide sequence ID" value="NZ_JARLZY010000019.1"/>
</dbReference>